<dbReference type="CDD" id="cd06782">
    <property type="entry name" value="cpPDZ_CPP-like"/>
    <property type="match status" value="1"/>
</dbReference>
<comment type="similarity">
    <text evidence="1 5">Belongs to the peptidase S41A family.</text>
</comment>
<dbReference type="InterPro" id="IPR001478">
    <property type="entry name" value="PDZ"/>
</dbReference>
<dbReference type="GO" id="GO:0030288">
    <property type="term" value="C:outer membrane-bounded periplasmic space"/>
    <property type="evidence" value="ECO:0007669"/>
    <property type="project" value="TreeGrafter"/>
</dbReference>
<keyword evidence="3 5" id="KW-0378">Hydrolase</keyword>
<comment type="caution">
    <text evidence="9">The sequence shown here is derived from an EMBL/GenBank/DDBJ whole genome shotgun (WGS) entry which is preliminary data.</text>
</comment>
<reference evidence="9 10" key="1">
    <citation type="submission" date="2019-09" db="EMBL/GenBank/DDBJ databases">
        <title>NBRP : Genome information of microbial organism related human and environment.</title>
        <authorList>
            <person name="Hattori M."/>
            <person name="Oshima K."/>
            <person name="Inaba H."/>
            <person name="Suda W."/>
            <person name="Sakamoto M."/>
            <person name="Iino T."/>
            <person name="Kitahara M."/>
            <person name="Oshida Y."/>
            <person name="Iida T."/>
            <person name="Kudo T."/>
            <person name="Itoh T."/>
            <person name="Ohkuma M."/>
        </authorList>
    </citation>
    <scope>NUCLEOTIDE SEQUENCE [LARGE SCALE GENOMIC DNA]</scope>
    <source>
        <strain evidence="9 10">Q-1</strain>
    </source>
</reference>
<keyword evidence="4 5" id="KW-0720">Serine protease</keyword>
<feature type="signal peptide" evidence="7">
    <location>
        <begin position="1"/>
        <end position="23"/>
    </location>
</feature>
<organism evidence="9 10">
    <name type="scientific">Iodidimonas nitroreducens</name>
    <dbReference type="NCBI Taxonomy" id="1236968"/>
    <lineage>
        <taxon>Bacteria</taxon>
        <taxon>Pseudomonadati</taxon>
        <taxon>Pseudomonadota</taxon>
        <taxon>Alphaproteobacteria</taxon>
        <taxon>Iodidimonadales</taxon>
        <taxon>Iodidimonadaceae</taxon>
        <taxon>Iodidimonas</taxon>
    </lineage>
</organism>
<evidence type="ECO:0000256" key="4">
    <source>
        <dbReference type="ARBA" id="ARBA00022825"/>
    </source>
</evidence>
<dbReference type="NCBIfam" id="TIGR00225">
    <property type="entry name" value="prc"/>
    <property type="match status" value="1"/>
</dbReference>
<dbReference type="Proteomes" id="UP000324996">
    <property type="component" value="Unassembled WGS sequence"/>
</dbReference>
<dbReference type="InterPro" id="IPR005151">
    <property type="entry name" value="Tail-specific_protease"/>
</dbReference>
<dbReference type="FunFam" id="2.30.42.10:FF:000063">
    <property type="entry name" value="Peptidase, S41 family"/>
    <property type="match status" value="1"/>
</dbReference>
<dbReference type="InterPro" id="IPR041489">
    <property type="entry name" value="PDZ_6"/>
</dbReference>
<dbReference type="FunFam" id="3.90.226.10:FF:000029">
    <property type="entry name" value="Peptidase, S41 family"/>
    <property type="match status" value="1"/>
</dbReference>
<dbReference type="GO" id="GO:0007165">
    <property type="term" value="P:signal transduction"/>
    <property type="evidence" value="ECO:0007669"/>
    <property type="project" value="TreeGrafter"/>
</dbReference>
<dbReference type="Gene3D" id="3.90.226.10">
    <property type="entry name" value="2-enoyl-CoA Hydratase, Chain A, domain 1"/>
    <property type="match status" value="1"/>
</dbReference>
<evidence type="ECO:0000256" key="6">
    <source>
        <dbReference type="SAM" id="MobiDB-lite"/>
    </source>
</evidence>
<evidence type="ECO:0000256" key="1">
    <source>
        <dbReference type="ARBA" id="ARBA00009179"/>
    </source>
</evidence>
<gene>
    <name evidence="9" type="primary">ctpA</name>
    <name evidence="9" type="ORF">JCM17846_00750</name>
</gene>
<dbReference type="InterPro" id="IPR055210">
    <property type="entry name" value="CtpA/B_N"/>
</dbReference>
<dbReference type="SMART" id="SM00245">
    <property type="entry name" value="TSPc"/>
    <property type="match status" value="1"/>
</dbReference>
<evidence type="ECO:0000259" key="8">
    <source>
        <dbReference type="PROSITE" id="PS50106"/>
    </source>
</evidence>
<evidence type="ECO:0000313" key="9">
    <source>
        <dbReference type="EMBL" id="GER02393.1"/>
    </source>
</evidence>
<dbReference type="AlphaFoldDB" id="A0A5A7N289"/>
<dbReference type="InterPro" id="IPR036034">
    <property type="entry name" value="PDZ_sf"/>
</dbReference>
<dbReference type="Pfam" id="PF22694">
    <property type="entry name" value="CtpB_N-like"/>
    <property type="match status" value="1"/>
</dbReference>
<dbReference type="SUPFAM" id="SSF52096">
    <property type="entry name" value="ClpP/crotonase"/>
    <property type="match status" value="1"/>
</dbReference>
<evidence type="ECO:0000313" key="10">
    <source>
        <dbReference type="Proteomes" id="UP000324996"/>
    </source>
</evidence>
<evidence type="ECO:0000256" key="7">
    <source>
        <dbReference type="SAM" id="SignalP"/>
    </source>
</evidence>
<dbReference type="Pfam" id="PF17820">
    <property type="entry name" value="PDZ_6"/>
    <property type="match status" value="1"/>
</dbReference>
<dbReference type="PROSITE" id="PS50106">
    <property type="entry name" value="PDZ"/>
    <property type="match status" value="1"/>
</dbReference>
<proteinExistence type="inferred from homology"/>
<dbReference type="Gene3D" id="2.30.42.10">
    <property type="match status" value="1"/>
</dbReference>
<feature type="domain" description="PDZ" evidence="8">
    <location>
        <begin position="81"/>
        <end position="149"/>
    </location>
</feature>
<keyword evidence="7" id="KW-0732">Signal</keyword>
<feature type="chain" id="PRO_5022896929" evidence="7">
    <location>
        <begin position="24"/>
        <end position="492"/>
    </location>
</feature>
<dbReference type="CDD" id="cd07560">
    <property type="entry name" value="Peptidase_S41_CPP"/>
    <property type="match status" value="1"/>
</dbReference>
<evidence type="ECO:0000256" key="3">
    <source>
        <dbReference type="ARBA" id="ARBA00022801"/>
    </source>
</evidence>
<name>A0A5A7N289_9PROT</name>
<protein>
    <submittedName>
        <fullName evidence="9">Peptidase S41</fullName>
    </submittedName>
</protein>
<dbReference type="EMBL" id="BKCN01000001">
    <property type="protein sequence ID" value="GER02393.1"/>
    <property type="molecule type" value="Genomic_DNA"/>
</dbReference>
<evidence type="ECO:0000256" key="2">
    <source>
        <dbReference type="ARBA" id="ARBA00022670"/>
    </source>
</evidence>
<dbReference type="PANTHER" id="PTHR32060:SF30">
    <property type="entry name" value="CARBOXY-TERMINAL PROCESSING PROTEASE CTPA"/>
    <property type="match status" value="1"/>
</dbReference>
<accession>A0A5A7N289</accession>
<feature type="compositionally biased region" description="Basic and acidic residues" evidence="6">
    <location>
        <begin position="374"/>
        <end position="394"/>
    </location>
</feature>
<dbReference type="GO" id="GO:0004175">
    <property type="term" value="F:endopeptidase activity"/>
    <property type="evidence" value="ECO:0007669"/>
    <property type="project" value="TreeGrafter"/>
</dbReference>
<keyword evidence="2 5" id="KW-0645">Protease</keyword>
<feature type="region of interest" description="Disordered" evidence="6">
    <location>
        <begin position="353"/>
        <end position="464"/>
    </location>
</feature>
<dbReference type="InterPro" id="IPR029045">
    <property type="entry name" value="ClpP/crotonase-like_dom_sf"/>
</dbReference>
<dbReference type="SMART" id="SM00228">
    <property type="entry name" value="PDZ"/>
    <property type="match status" value="1"/>
</dbReference>
<dbReference type="Gene3D" id="3.30.750.44">
    <property type="match status" value="1"/>
</dbReference>
<dbReference type="SUPFAM" id="SSF50156">
    <property type="entry name" value="PDZ domain-like"/>
    <property type="match status" value="1"/>
</dbReference>
<sequence length="492" mass="52782">MRGFFLGASAAVLAFMGSASSFAQGNNADTYRQLDLLMEVFERVRAEYVEEVEDEKVLEAAINGMLASLDPHSSYMGPESFRAMQVQTRGEYGGLGLEVTQENGVVKVVSPIDDTPASRAGLKSGDYITQIDGSPVLGLTLTEAIDKMKGPVGAPITITVVRPVPDEEDEIFDVDLVRDTITLTSVSHRVERDAVGYVRVRTFNDQTTRGLKEAIADIEKQLGPDMVGVVLDLRSNPGGLLDQAISVSDAFLDQGEVVSTRGRNPRDTKRWHATPGDLVNGKPVVVLVDAGSASASEIVAGALQDHRRATILGDGTFGKGTVQTLIPLGAESALRLTTARYYTPSGRSIQERGIEPDIEVTQPRVTASGRVLKPRRERDLLGHLRNEQLLKDEANSEQSADEAAEPSPDQSSDQSGAEDAADVSPAEVIASTKEPKSDEAAGDAAPQMTEETAEGSESEQEKGDYQLNYALDLLLGVRKAVEEQTASADIKE</sequence>
<dbReference type="InterPro" id="IPR004447">
    <property type="entry name" value="Peptidase_S41A"/>
</dbReference>
<dbReference type="PANTHER" id="PTHR32060">
    <property type="entry name" value="TAIL-SPECIFIC PROTEASE"/>
    <property type="match status" value="1"/>
</dbReference>
<dbReference type="Pfam" id="PF03572">
    <property type="entry name" value="Peptidase_S41"/>
    <property type="match status" value="1"/>
</dbReference>
<dbReference type="GO" id="GO:0008236">
    <property type="term" value="F:serine-type peptidase activity"/>
    <property type="evidence" value="ECO:0007669"/>
    <property type="project" value="UniProtKB-KW"/>
</dbReference>
<dbReference type="RefSeq" id="WP_042088300.1">
    <property type="nucleotide sequence ID" value="NZ_BKCN01000001.1"/>
</dbReference>
<keyword evidence="10" id="KW-1185">Reference proteome</keyword>
<dbReference type="GO" id="GO:0006508">
    <property type="term" value="P:proteolysis"/>
    <property type="evidence" value="ECO:0007669"/>
    <property type="project" value="UniProtKB-KW"/>
</dbReference>
<evidence type="ECO:0000256" key="5">
    <source>
        <dbReference type="RuleBase" id="RU004404"/>
    </source>
</evidence>